<feature type="compositionally biased region" description="Low complexity" evidence="4">
    <location>
        <begin position="557"/>
        <end position="566"/>
    </location>
</feature>
<keyword evidence="2" id="KW-0067">ATP-binding</keyword>
<reference evidence="6 7" key="1">
    <citation type="journal article" date="2015" name="Genome Announc.">
        <title>Complete genome sequence of the human gut symbiont Roseburia hominis.</title>
        <authorList>
            <person name="Travis A.J."/>
            <person name="Kelly D."/>
            <person name="Flint H.J."/>
            <person name="Aminov R.I."/>
        </authorList>
    </citation>
    <scope>NUCLEOTIDE SEQUENCE [LARGE SCALE GENOMIC DNA]</scope>
    <source>
        <strain evidence="7">DSM 16839 / JCM 17582 / NCIMB 14029 / A2-183</strain>
    </source>
</reference>
<dbReference type="GO" id="GO:0016887">
    <property type="term" value="F:ATP hydrolysis activity"/>
    <property type="evidence" value="ECO:0007669"/>
    <property type="project" value="InterPro"/>
</dbReference>
<dbReference type="CDD" id="cd03221">
    <property type="entry name" value="ABCF_EF-3"/>
    <property type="match status" value="2"/>
</dbReference>
<dbReference type="KEGG" id="rho:RHOM_10150"/>
<protein>
    <submittedName>
        <fullName evidence="6">ABC transporter related protein</fullName>
    </submittedName>
</protein>
<dbReference type="AlphaFoldDB" id="G2T347"/>
<dbReference type="GO" id="GO:0005524">
    <property type="term" value="F:ATP binding"/>
    <property type="evidence" value="ECO:0007669"/>
    <property type="project" value="UniProtKB-KW"/>
</dbReference>
<evidence type="ECO:0000256" key="3">
    <source>
        <dbReference type="SAM" id="Coils"/>
    </source>
</evidence>
<feature type="region of interest" description="Disordered" evidence="4">
    <location>
        <begin position="590"/>
        <end position="609"/>
    </location>
</feature>
<dbReference type="PROSITE" id="PS50893">
    <property type="entry name" value="ABC_TRANSPORTER_2"/>
    <property type="match status" value="2"/>
</dbReference>
<evidence type="ECO:0000256" key="2">
    <source>
        <dbReference type="ARBA" id="ARBA00022840"/>
    </source>
</evidence>
<evidence type="ECO:0000259" key="5">
    <source>
        <dbReference type="PROSITE" id="PS50893"/>
    </source>
</evidence>
<organism evidence="6 7">
    <name type="scientific">Roseburia hominis (strain DSM 16839 / JCM 17582 / NCIMB 14029 / A2-183)</name>
    <dbReference type="NCBI Taxonomy" id="585394"/>
    <lineage>
        <taxon>Bacteria</taxon>
        <taxon>Bacillati</taxon>
        <taxon>Bacillota</taxon>
        <taxon>Clostridia</taxon>
        <taxon>Lachnospirales</taxon>
        <taxon>Lachnospiraceae</taxon>
        <taxon>Roseburia</taxon>
    </lineage>
</organism>
<dbReference type="FunFam" id="3.40.50.300:FF:000011">
    <property type="entry name" value="Putative ABC transporter ATP-binding component"/>
    <property type="match status" value="1"/>
</dbReference>
<evidence type="ECO:0000313" key="7">
    <source>
        <dbReference type="Proteomes" id="UP000008178"/>
    </source>
</evidence>
<dbReference type="Pfam" id="PF12848">
    <property type="entry name" value="ABC_tran_Xtn"/>
    <property type="match status" value="1"/>
</dbReference>
<proteinExistence type="predicted"/>
<dbReference type="OrthoDB" id="9801441at2"/>
<feature type="domain" description="ABC transporter" evidence="5">
    <location>
        <begin position="331"/>
        <end position="551"/>
    </location>
</feature>
<evidence type="ECO:0000313" key="6">
    <source>
        <dbReference type="EMBL" id="AEN97141.1"/>
    </source>
</evidence>
<keyword evidence="3" id="KW-0175">Coiled coil</keyword>
<keyword evidence="7" id="KW-1185">Reference proteome</keyword>
<dbReference type="InterPro" id="IPR017871">
    <property type="entry name" value="ABC_transporter-like_CS"/>
</dbReference>
<sequence>MRYQIRHARVQFGGDVILRDVNFKVHDREKIAVVGRNGCGKTTLLKLIAGDIEMSNLDSDEECGITMAGGQEIGFLRQVNFVDAEVTVEDELKKVFVPVFACEERMKELEEQMKTAAETKETAPDGALLREYDRLQKQMEAMRGYSWRRDMETMFQRFGFALEDLRRPIGSFSGGQQTKVAFIKLLLTRPDIMLLDEPTNHLDLPTIEWLENYLKGYDKAVVIVSHDRMFLDKVADVTYEIEYHEMKRYPGNYTYFMQRKQEDLIKQEKDYEEQQKEIKRLTDWIEKWKNTPTKVAATRSKRMAIEHMVKIEKPRRFDTRAFHGRYTPRIESYTNVIQAKDLSIGYDAPLAEVSFLLQKKERLAIIGENGKGKSTLLKTLIGELPALGGSFKFGQNVEWGYFDQQKAVMEQAPPQQTVLENFWAAYPGYLREEVRSALGGFLFSGEDVEKKMGQLSGGEKVRLALCKMLQTRPNLLIMDEPTNHMDIIGKEALEQMLREYEGTVLFVSHDRYFISRITTGILEFSGDAVRQYAMNYEEYLAEKQKCAGGVAANAGSAAGRNAGGTAERNAGSKGTGGVAAEAGNAAGRNMGSAAGQGAHVRGAADTGSVPTLSDVFDKKTYYNPGKVRSRLQRQKEKYERMLAESEEKLAELQMQMLDPALASDYPKLMELQSAVDAEEANQDSLLERMLETETELAEYEET</sequence>
<dbReference type="Gene3D" id="3.40.50.300">
    <property type="entry name" value="P-loop containing nucleotide triphosphate hydrolases"/>
    <property type="match status" value="2"/>
</dbReference>
<dbReference type="Pfam" id="PF00005">
    <property type="entry name" value="ABC_tran"/>
    <property type="match status" value="2"/>
</dbReference>
<accession>G2T347</accession>
<gene>
    <name evidence="6" type="ordered locus">RHOM_10150</name>
</gene>
<dbReference type="GeneID" id="93723804"/>
<evidence type="ECO:0000256" key="4">
    <source>
        <dbReference type="SAM" id="MobiDB-lite"/>
    </source>
</evidence>
<dbReference type="PANTHER" id="PTHR42855">
    <property type="entry name" value="ABC TRANSPORTER ATP-BINDING SUBUNIT"/>
    <property type="match status" value="1"/>
</dbReference>
<dbReference type="InterPro" id="IPR003593">
    <property type="entry name" value="AAA+_ATPase"/>
</dbReference>
<dbReference type="SMART" id="SM00382">
    <property type="entry name" value="AAA"/>
    <property type="match status" value="2"/>
</dbReference>
<name>G2T347_ROSHA</name>
<dbReference type="eggNOG" id="COG0488">
    <property type="taxonomic scope" value="Bacteria"/>
</dbReference>
<feature type="domain" description="ABC transporter" evidence="5">
    <location>
        <begin position="1"/>
        <end position="268"/>
    </location>
</feature>
<dbReference type="PANTHER" id="PTHR42855:SF2">
    <property type="entry name" value="DRUG RESISTANCE ABC TRANSPORTER,ATP-BINDING PROTEIN"/>
    <property type="match status" value="1"/>
</dbReference>
<evidence type="ECO:0000256" key="1">
    <source>
        <dbReference type="ARBA" id="ARBA00022741"/>
    </source>
</evidence>
<feature type="region of interest" description="Disordered" evidence="4">
    <location>
        <begin position="557"/>
        <end position="577"/>
    </location>
</feature>
<dbReference type="InterPro" id="IPR003439">
    <property type="entry name" value="ABC_transporter-like_ATP-bd"/>
</dbReference>
<dbReference type="SUPFAM" id="SSF52540">
    <property type="entry name" value="P-loop containing nucleoside triphosphate hydrolases"/>
    <property type="match status" value="2"/>
</dbReference>
<dbReference type="PROSITE" id="PS00211">
    <property type="entry name" value="ABC_TRANSPORTER_1"/>
    <property type="match status" value="2"/>
</dbReference>
<dbReference type="InterPro" id="IPR032781">
    <property type="entry name" value="ABC_tran_Xtn"/>
</dbReference>
<dbReference type="InterPro" id="IPR051309">
    <property type="entry name" value="ABCF_ATPase"/>
</dbReference>
<dbReference type="Proteomes" id="UP000008178">
    <property type="component" value="Chromosome"/>
</dbReference>
<feature type="coiled-coil region" evidence="3">
    <location>
        <begin position="257"/>
        <end position="291"/>
    </location>
</feature>
<keyword evidence="1" id="KW-0547">Nucleotide-binding</keyword>
<dbReference type="BioCyc" id="RHOM585394:G1H02-2032-MONOMER"/>
<dbReference type="EMBL" id="CP003040">
    <property type="protein sequence ID" value="AEN97141.1"/>
    <property type="molecule type" value="Genomic_DNA"/>
</dbReference>
<dbReference type="STRING" id="585394.RHOM_10150"/>
<feature type="coiled-coil region" evidence="3">
    <location>
        <begin position="628"/>
        <end position="702"/>
    </location>
</feature>
<dbReference type="RefSeq" id="WP_014080177.1">
    <property type="nucleotide sequence ID" value="NC_015977.1"/>
</dbReference>
<dbReference type="InterPro" id="IPR027417">
    <property type="entry name" value="P-loop_NTPase"/>
</dbReference>
<dbReference type="HOGENOM" id="CLU_000604_36_0_9"/>